<dbReference type="Pfam" id="PF25372">
    <property type="entry name" value="DUF7885"/>
    <property type="match status" value="1"/>
</dbReference>
<evidence type="ECO:0000259" key="2">
    <source>
        <dbReference type="Pfam" id="PF25372"/>
    </source>
</evidence>
<dbReference type="InterPro" id="IPR057207">
    <property type="entry name" value="FBXL15_LRR"/>
</dbReference>
<dbReference type="InterPro" id="IPR032675">
    <property type="entry name" value="LRR_dom_sf"/>
</dbReference>
<dbReference type="OrthoDB" id="1924287at2759"/>
<dbReference type="InterPro" id="IPR001810">
    <property type="entry name" value="F-box_dom"/>
</dbReference>
<feature type="domain" description="F-box" evidence="1">
    <location>
        <begin position="2"/>
        <end position="63"/>
    </location>
</feature>
<dbReference type="InterPro" id="IPR006553">
    <property type="entry name" value="Leu-rich_rpt_Cys-con_subtyp"/>
</dbReference>
<protein>
    <submittedName>
        <fullName evidence="3">1371_t:CDS:1</fullName>
    </submittedName>
</protein>
<dbReference type="PANTHER" id="PTHR13318">
    <property type="entry name" value="PARTNER OF PAIRED, ISOFORM B-RELATED"/>
    <property type="match status" value="1"/>
</dbReference>
<keyword evidence="4" id="KW-1185">Reference proteome</keyword>
<dbReference type="SUPFAM" id="SSF52047">
    <property type="entry name" value="RNI-like"/>
    <property type="match status" value="2"/>
</dbReference>
<organism evidence="3 4">
    <name type="scientific">Paraglomus occultum</name>
    <dbReference type="NCBI Taxonomy" id="144539"/>
    <lineage>
        <taxon>Eukaryota</taxon>
        <taxon>Fungi</taxon>
        <taxon>Fungi incertae sedis</taxon>
        <taxon>Mucoromycota</taxon>
        <taxon>Glomeromycotina</taxon>
        <taxon>Glomeromycetes</taxon>
        <taxon>Paraglomerales</taxon>
        <taxon>Paraglomeraceae</taxon>
        <taxon>Paraglomus</taxon>
    </lineage>
</organism>
<dbReference type="GO" id="GO:0019005">
    <property type="term" value="C:SCF ubiquitin ligase complex"/>
    <property type="evidence" value="ECO:0007669"/>
    <property type="project" value="TreeGrafter"/>
</dbReference>
<dbReference type="AlphaFoldDB" id="A0A9N8WPI0"/>
<gene>
    <name evidence="3" type="ORF">POCULU_LOCUS2128</name>
</gene>
<sequence length="652" mass="73905">MDLPIEILFQIFAHVYPPNIKKERSVIPVLTARRRHDARRDVLSCSLVCKFWNAVANYILWTEPEFYSTDSLIRFIYVLGNTTSRGSIVKLRDGSDNAWQSILDYNDKSSPDNRFLVRRLSFRPKVTDTQPYFDCPLTKYINDNHVHILAERLPYLTSISLRDCTHVTDNSVIHLVAACSEHLRDLDLTNCLHITDATVHVIASVCERLEHLSLRRCGKITDSGAWRLRTLSLKAIDLSWCRRVSDAPIRHLVTGRGTLQRALRRQEDENETRNVGNIRDEKRLDGGISGKVNNARHLANGGRTLWQQKGEENEKCLDDVILSKAGGTYSSGMDDISENRRCELVELRVAGCRRVTREGLVRLAEELFIPSRNPENRVIQMETLEFSCPTSKISGCFKDITRIFEILPQTLVHLHISDARCVPNYALPTLAGSCPQLKSLKITDCPALNDEMLSYLLVSMTELETLSLNKCQHLTDDAVSHITNSKCAYTLVNLDFSDCYSLTNVAVDSMTAVAITSLAMASSSAEQPLKKFARLSRLYFQNNQRITIDSILHLVRALPNLEVLDISGCGDGITTFAEANAQGNVIFMPGEWPRENLNEIDRLVDEYHDIDLYQPRRRTWFCRVSGERLDRLRKMPIGVPIEMDGEQIDGIA</sequence>
<evidence type="ECO:0000313" key="3">
    <source>
        <dbReference type="EMBL" id="CAG8492081.1"/>
    </source>
</evidence>
<dbReference type="Gene3D" id="3.80.10.10">
    <property type="entry name" value="Ribonuclease Inhibitor"/>
    <property type="match status" value="4"/>
</dbReference>
<reference evidence="3" key="1">
    <citation type="submission" date="2021-06" db="EMBL/GenBank/DDBJ databases">
        <authorList>
            <person name="Kallberg Y."/>
            <person name="Tangrot J."/>
            <person name="Rosling A."/>
        </authorList>
    </citation>
    <scope>NUCLEOTIDE SEQUENCE</scope>
    <source>
        <strain evidence="3">IA702</strain>
    </source>
</reference>
<dbReference type="EMBL" id="CAJVPJ010000186">
    <property type="protein sequence ID" value="CAG8492081.1"/>
    <property type="molecule type" value="Genomic_DNA"/>
</dbReference>
<dbReference type="Pfam" id="PF12937">
    <property type="entry name" value="F-box-like"/>
    <property type="match status" value="1"/>
</dbReference>
<dbReference type="GO" id="GO:0031146">
    <property type="term" value="P:SCF-dependent proteasomal ubiquitin-dependent protein catabolic process"/>
    <property type="evidence" value="ECO:0007669"/>
    <property type="project" value="TreeGrafter"/>
</dbReference>
<accession>A0A9N8WPI0</accession>
<proteinExistence type="predicted"/>
<name>A0A9N8WPI0_9GLOM</name>
<dbReference type="Proteomes" id="UP000789572">
    <property type="component" value="Unassembled WGS sequence"/>
</dbReference>
<dbReference type="Gene3D" id="1.20.1280.50">
    <property type="match status" value="1"/>
</dbReference>
<dbReference type="SMART" id="SM00367">
    <property type="entry name" value="LRR_CC"/>
    <property type="match status" value="9"/>
</dbReference>
<feature type="domain" description="F-box/LRR-repeat protein 15-like leucin rich repeat" evidence="2">
    <location>
        <begin position="155"/>
        <end position="249"/>
    </location>
</feature>
<comment type="caution">
    <text evidence="3">The sequence shown here is derived from an EMBL/GenBank/DDBJ whole genome shotgun (WGS) entry which is preliminary data.</text>
</comment>
<evidence type="ECO:0000259" key="1">
    <source>
        <dbReference type="Pfam" id="PF12937"/>
    </source>
</evidence>
<evidence type="ECO:0000313" key="4">
    <source>
        <dbReference type="Proteomes" id="UP000789572"/>
    </source>
</evidence>